<sequence length="647" mass="73091">MSDLTLPLIGLTALAGFFFSKEGKNSRKIESLQNELAAFEKPNGKNIYTSNVVDEANRDILERSLKNYQDAENPEITGFIPPFYNAFRTQKGNKDILEGKDRDMLTYSEIAELDNINRNVDVTQMGKSLSKLEERPMFKEYGEYMSGIKKPAEEEKIGNTEISLLTGKSLDRNHNNMVPFFGGAMKQNVETFSNESLLDLYSGNTSTFQHKKEVGPLFNQTQENIYGSPLFTNNVEMDRYNQSVFRQNEKPFDPVRINALKANTIENNILPQYKDVNDLNVKQKETYGGRVLSGKQGEERGILGDVKKRRPETFYEQTQDHLFKGPGQFIGIKSEEDYTTGFKNTARADYNTEYFGIVGQNDFNKLTRRVVSIDNSDEILDAIAQNPKRTNYENDYMRNVSGIKSADDYGLGAIRPVTTERTSTGEGKILNPYKSERGSRAQLQDEMKGTLRQDGMNYQQIGNVKTTFDMGLSKSHDVGIAEMSAKDTQKQTLVDNKYITPINMPLGMGYVVNKYDAKPTTPIHALDYVGIAEKDVAHTSRLNYDNAEIRDHQEIAVSGERPSGPEKFQIASGTTSYGDIQHTDNMALKEQEDQRDKDISKTYQTISNKNSIGVIDKDKIGMDKNMYGSRLEPEILGQLLDNPYVNK</sequence>
<reference evidence="1" key="1">
    <citation type="journal article" date="2020" name="Nature">
        <title>Giant virus diversity and host interactions through global metagenomics.</title>
        <authorList>
            <person name="Schulz F."/>
            <person name="Roux S."/>
            <person name="Paez-Espino D."/>
            <person name="Jungbluth S."/>
            <person name="Walsh D.A."/>
            <person name="Denef V.J."/>
            <person name="McMahon K.D."/>
            <person name="Konstantinidis K.T."/>
            <person name="Eloe-Fadrosh E.A."/>
            <person name="Kyrpides N.C."/>
            <person name="Woyke T."/>
        </authorList>
    </citation>
    <scope>NUCLEOTIDE SEQUENCE</scope>
    <source>
        <strain evidence="1">GVMAG-M-3300023174-68</strain>
    </source>
</reference>
<evidence type="ECO:0000313" key="1">
    <source>
        <dbReference type="EMBL" id="QHT20590.1"/>
    </source>
</evidence>
<protein>
    <submittedName>
        <fullName evidence="1">Uncharacterized protein</fullName>
    </submittedName>
</protein>
<organism evidence="1">
    <name type="scientific">viral metagenome</name>
    <dbReference type="NCBI Taxonomy" id="1070528"/>
    <lineage>
        <taxon>unclassified sequences</taxon>
        <taxon>metagenomes</taxon>
        <taxon>organismal metagenomes</taxon>
    </lineage>
</organism>
<name>A0A6C0DW86_9ZZZZ</name>
<accession>A0A6C0DW86</accession>
<dbReference type="EMBL" id="MN739679">
    <property type="protein sequence ID" value="QHT20590.1"/>
    <property type="molecule type" value="Genomic_DNA"/>
</dbReference>
<dbReference type="AlphaFoldDB" id="A0A6C0DW86"/>
<proteinExistence type="predicted"/>